<comment type="catalytic activity">
    <reaction evidence="15">
        <text>N(1)-methylguanosine(37) in tRNA(Phe) + pyruvate + S-adenosyl-L-methionine = 4-demethylwyosine(37) in tRNA(Phe) + 5'-deoxyadenosine + L-methionine + CO2 + H2O</text>
        <dbReference type="Rhea" id="RHEA:36347"/>
        <dbReference type="Rhea" id="RHEA-COMP:10164"/>
        <dbReference type="Rhea" id="RHEA-COMP:10165"/>
        <dbReference type="ChEBI" id="CHEBI:15361"/>
        <dbReference type="ChEBI" id="CHEBI:15377"/>
        <dbReference type="ChEBI" id="CHEBI:16526"/>
        <dbReference type="ChEBI" id="CHEBI:17319"/>
        <dbReference type="ChEBI" id="CHEBI:57844"/>
        <dbReference type="ChEBI" id="CHEBI:59789"/>
        <dbReference type="ChEBI" id="CHEBI:64315"/>
        <dbReference type="ChEBI" id="CHEBI:73542"/>
        <dbReference type="EC" id="4.1.3.44"/>
    </reaction>
</comment>
<evidence type="ECO:0000256" key="7">
    <source>
        <dbReference type="ARBA" id="ARBA00022691"/>
    </source>
</evidence>
<dbReference type="OrthoDB" id="271553at2759"/>
<dbReference type="Pfam" id="PF00258">
    <property type="entry name" value="Flavodoxin_1"/>
    <property type="match status" value="1"/>
</dbReference>
<evidence type="ECO:0000256" key="1">
    <source>
        <dbReference type="ARBA" id="ARBA00001966"/>
    </source>
</evidence>
<dbReference type="GO" id="GO:0010181">
    <property type="term" value="F:FMN binding"/>
    <property type="evidence" value="ECO:0007669"/>
    <property type="project" value="InterPro"/>
</dbReference>
<feature type="region of interest" description="Disordered" evidence="19">
    <location>
        <begin position="54"/>
        <end position="106"/>
    </location>
</feature>
<dbReference type="SFLD" id="SFLDG01071">
    <property type="entry name" value="tRNA_wybutosine-synthesizing"/>
    <property type="match status" value="1"/>
</dbReference>
<dbReference type="CDD" id="cd01335">
    <property type="entry name" value="Radical_SAM"/>
    <property type="match status" value="1"/>
</dbReference>
<dbReference type="Pfam" id="PF04055">
    <property type="entry name" value="Radical_SAM"/>
    <property type="match status" value="1"/>
</dbReference>
<keyword evidence="10" id="KW-0547">Nucleotide-binding</keyword>
<dbReference type="InterPro" id="IPR029039">
    <property type="entry name" value="Flavoprotein-like_sf"/>
</dbReference>
<organism evidence="21">
    <name type="scientific">Cyprideis torosa</name>
    <dbReference type="NCBI Taxonomy" id="163714"/>
    <lineage>
        <taxon>Eukaryota</taxon>
        <taxon>Metazoa</taxon>
        <taxon>Ecdysozoa</taxon>
        <taxon>Arthropoda</taxon>
        <taxon>Crustacea</taxon>
        <taxon>Oligostraca</taxon>
        <taxon>Ostracoda</taxon>
        <taxon>Podocopa</taxon>
        <taxon>Podocopida</taxon>
        <taxon>Cytherocopina</taxon>
        <taxon>Cytheroidea</taxon>
        <taxon>Cytherideidae</taxon>
        <taxon>Cyprideis</taxon>
    </lineage>
</organism>
<keyword evidence="6" id="KW-0004">4Fe-4S</keyword>
<dbReference type="EMBL" id="OB660561">
    <property type="protein sequence ID" value="CAD7225387.1"/>
    <property type="molecule type" value="Genomic_DNA"/>
</dbReference>
<sequence>MEILGLPLYGDFTGVLAAVILVFLGVIYWLQKRASEEESKVNVVKEDSASMAMAQNDITEKPEAASTTTTKSQDDDASPSPRRSQKQKRVVTRATGDVRNEEKKVHGCSTGGKCCGECRTPKSGRKTVPVASPIDKIRIWYASQTGTAEGFAQTLLQYVESTGLEVSVESLSKVEEPLDRMAEEAIPGTLNLFLVSTYTDGKPPEACDWFFQCLQDDASDFRVEKGSLQFFQFGIFGLGNSLYEDHYNKVACDLDSSLSSLAGRRVLALTLGDENTAKAKYSVEESFRKWMTEKVMKLILESQEQEKDDEENLQLPSPRVEAVSTEASDESSEEDHGARPSGGGLVDLEDLGQFIAMPLRGEGAPAEDKEMLTPALREALSRQGYKLIGSHSGVKLCRWTKSMLRGRGGCYKHTFYGIQSHQCMETTPSLACANKCVFCWRHHSNPVGTKWKWKMDQPQKILDGALVNHYRMIKEFRGVPGVLSERYQEALEARHCALSLVGEPIMYPEINAFLDLLHEKQISSFLVTNAQFPEQMRSLRPVTQLYVSVDASNPQSLKKIDRPLFRDFWERFLNSLRALSEKGQRTVYRLTLVKSWNAEEIEGYASLVELGQPDFIEVKGVTYCGTSKASSLTMENVPWHEEVIRFTEELVAKLPGDKYAIASEHEHSNCVLVAHKKFFVNQEWHTWIDFEKFHELNERWRATGGQHGFKVEDYMSPTPSWAVYGHEERGFDPEETRWRRKQTSRDVSGC</sequence>
<evidence type="ECO:0000256" key="4">
    <source>
        <dbReference type="ARBA" id="ARBA00012821"/>
    </source>
</evidence>
<feature type="region of interest" description="Disordered" evidence="19">
    <location>
        <begin position="303"/>
        <end position="345"/>
    </location>
</feature>
<evidence type="ECO:0000256" key="3">
    <source>
        <dbReference type="ARBA" id="ARBA00010115"/>
    </source>
</evidence>
<dbReference type="GO" id="GO:0046872">
    <property type="term" value="F:metal ion binding"/>
    <property type="evidence" value="ECO:0007669"/>
    <property type="project" value="UniProtKB-KW"/>
</dbReference>
<dbReference type="InterPro" id="IPR001094">
    <property type="entry name" value="Flavdoxin-like"/>
</dbReference>
<dbReference type="AlphaFoldDB" id="A0A7R8ZIV2"/>
<dbReference type="PROSITE" id="PS50902">
    <property type="entry name" value="FLAVODOXIN_LIKE"/>
    <property type="match status" value="1"/>
</dbReference>
<dbReference type="SFLD" id="SFLDS00029">
    <property type="entry name" value="Radical_SAM"/>
    <property type="match status" value="1"/>
</dbReference>
<dbReference type="InterPro" id="IPR013785">
    <property type="entry name" value="Aldolase_TIM"/>
</dbReference>
<feature type="compositionally biased region" description="Basic and acidic residues" evidence="19">
    <location>
        <begin position="96"/>
        <end position="105"/>
    </location>
</feature>
<dbReference type="GO" id="GO:0031591">
    <property type="term" value="P:wybutosine biosynthetic process"/>
    <property type="evidence" value="ECO:0007669"/>
    <property type="project" value="TreeGrafter"/>
</dbReference>
<evidence type="ECO:0000256" key="9">
    <source>
        <dbReference type="ARBA" id="ARBA00022723"/>
    </source>
</evidence>
<keyword evidence="12" id="KW-0411">Iron-sulfur</keyword>
<keyword evidence="11" id="KW-0408">Iron</keyword>
<evidence type="ECO:0000313" key="21">
    <source>
        <dbReference type="EMBL" id="CAD7225387.1"/>
    </source>
</evidence>
<evidence type="ECO:0000256" key="8">
    <source>
        <dbReference type="ARBA" id="ARBA00022694"/>
    </source>
</evidence>
<evidence type="ECO:0000256" key="6">
    <source>
        <dbReference type="ARBA" id="ARBA00022485"/>
    </source>
</evidence>
<dbReference type="PANTHER" id="PTHR13930">
    <property type="entry name" value="S-ADENOSYL-L-METHIONINE-DEPENDENT TRNA 4-DEMETHYLWYOSINE SYNTHASE"/>
    <property type="match status" value="1"/>
</dbReference>
<evidence type="ECO:0000256" key="2">
    <source>
        <dbReference type="ARBA" id="ARBA00004797"/>
    </source>
</evidence>
<gene>
    <name evidence="21" type="ORF">CTOB1V02_LOCUS3330</name>
</gene>
<keyword evidence="9" id="KW-0479">Metal-binding</keyword>
<evidence type="ECO:0000256" key="13">
    <source>
        <dbReference type="ARBA" id="ARBA00023239"/>
    </source>
</evidence>
<dbReference type="InterPro" id="IPR007197">
    <property type="entry name" value="rSAM"/>
</dbReference>
<evidence type="ECO:0000256" key="14">
    <source>
        <dbReference type="ARBA" id="ARBA00025368"/>
    </source>
</evidence>
<comment type="similarity">
    <text evidence="3">Belongs to the TYW1 family.</text>
</comment>
<comment type="pathway">
    <text evidence="2">tRNA modification; wybutosine-tRNA(Phe) biosynthesis.</text>
</comment>
<keyword evidence="7" id="KW-0949">S-adenosyl-L-methionine</keyword>
<evidence type="ECO:0000256" key="5">
    <source>
        <dbReference type="ARBA" id="ARBA00017596"/>
    </source>
</evidence>
<protein>
    <recommendedName>
        <fullName evidence="5">S-adenosyl-L-methionine-dependent tRNA 4-demethylwyosine synthase TYW1</fullName>
        <ecNumber evidence="4">4.1.3.44</ecNumber>
    </recommendedName>
    <alternativeName>
        <fullName evidence="18">Radical S-adenosyl methionine and flavodoxin domain-containing protein 1</fullName>
    </alternativeName>
    <alternativeName>
        <fullName evidence="16">tRNA wybutosine-synthesizing protein 1 homolog</fullName>
    </alternativeName>
    <alternativeName>
        <fullName evidence="17">tRNA-yW-synthesizing protein</fullName>
    </alternativeName>
</protein>
<dbReference type="PANTHER" id="PTHR13930:SF0">
    <property type="entry name" value="S-ADENOSYL-L-METHIONINE-DEPENDENT TRNA 4-DEMETHYLWYOSINE SYNTHASE TYW1-RELATED"/>
    <property type="match status" value="1"/>
</dbReference>
<accession>A0A7R8ZIV2</accession>
<evidence type="ECO:0000256" key="17">
    <source>
        <dbReference type="ARBA" id="ARBA00081169"/>
    </source>
</evidence>
<dbReference type="EC" id="4.1.3.44" evidence="4"/>
<keyword evidence="8" id="KW-0819">tRNA processing</keyword>
<dbReference type="UniPathway" id="UPA00375"/>
<proteinExistence type="inferred from homology"/>
<evidence type="ECO:0000256" key="10">
    <source>
        <dbReference type="ARBA" id="ARBA00022741"/>
    </source>
</evidence>
<dbReference type="InterPro" id="IPR034556">
    <property type="entry name" value="tRNA_wybutosine-synthase"/>
</dbReference>
<dbReference type="PRINTS" id="PR00369">
    <property type="entry name" value="FLAVODOXIN"/>
</dbReference>
<dbReference type="GO" id="GO:0051539">
    <property type="term" value="F:4 iron, 4 sulfur cluster binding"/>
    <property type="evidence" value="ECO:0007669"/>
    <property type="project" value="UniProtKB-KW"/>
</dbReference>
<dbReference type="SFLD" id="SFLDF00284">
    <property type="entry name" value="tRNA_wybutosine-synthesizing"/>
    <property type="match status" value="1"/>
</dbReference>
<dbReference type="SUPFAM" id="SSF52218">
    <property type="entry name" value="Flavoproteins"/>
    <property type="match status" value="1"/>
</dbReference>
<dbReference type="SUPFAM" id="SSF102114">
    <property type="entry name" value="Radical SAM enzymes"/>
    <property type="match status" value="1"/>
</dbReference>
<dbReference type="InterPro" id="IPR013917">
    <property type="entry name" value="tRNA_wybutosine-synth"/>
</dbReference>
<name>A0A7R8ZIV2_9CRUS</name>
<comment type="function">
    <text evidence="14">Probable component of the wybutosine biosynthesis pathway. Wybutosine is a hyper modified guanosine with a tricyclic base found at the 3'-position adjacent to the anticodon of eukaryotic phenylalanine tRNA. Catalyzes the condensation of N-methylguanine with 2 carbon atoms from pyruvate to form the tricyclic 4-demethylwyosine, an intermediate in wybutosine biosynthesis.</text>
</comment>
<keyword evidence="20" id="KW-1133">Transmembrane helix</keyword>
<dbReference type="GO" id="GO:0102521">
    <property type="term" value="F:tRNA-4-demethylwyosine synthase activity"/>
    <property type="evidence" value="ECO:0007669"/>
    <property type="project" value="UniProtKB-EC"/>
</dbReference>
<dbReference type="Pfam" id="PF08608">
    <property type="entry name" value="Wyosine_form"/>
    <property type="match status" value="1"/>
</dbReference>
<evidence type="ECO:0000256" key="18">
    <source>
        <dbReference type="ARBA" id="ARBA00082357"/>
    </source>
</evidence>
<keyword evidence="20" id="KW-0472">Membrane</keyword>
<evidence type="ECO:0000256" key="20">
    <source>
        <dbReference type="SAM" id="Phobius"/>
    </source>
</evidence>
<evidence type="ECO:0000256" key="11">
    <source>
        <dbReference type="ARBA" id="ARBA00023004"/>
    </source>
</evidence>
<evidence type="ECO:0000256" key="12">
    <source>
        <dbReference type="ARBA" id="ARBA00023014"/>
    </source>
</evidence>
<feature type="transmembrane region" description="Helical" evidence="20">
    <location>
        <begin position="12"/>
        <end position="30"/>
    </location>
</feature>
<dbReference type="InterPro" id="IPR008254">
    <property type="entry name" value="Flavodoxin/NO_synth"/>
</dbReference>
<evidence type="ECO:0000256" key="16">
    <source>
        <dbReference type="ARBA" id="ARBA00078095"/>
    </source>
</evidence>
<reference evidence="21" key="1">
    <citation type="submission" date="2020-11" db="EMBL/GenBank/DDBJ databases">
        <authorList>
            <person name="Tran Van P."/>
        </authorList>
    </citation>
    <scope>NUCLEOTIDE SEQUENCE</scope>
</reference>
<dbReference type="InterPro" id="IPR058240">
    <property type="entry name" value="rSAM_sf"/>
</dbReference>
<dbReference type="FunFam" id="3.20.20.70:FF:000196">
    <property type="entry name" value="S-adenosyl-L-methionine-dependent tRNA 4-demethylwyosine synthase"/>
    <property type="match status" value="1"/>
</dbReference>
<evidence type="ECO:0000256" key="15">
    <source>
        <dbReference type="ARBA" id="ARBA00049466"/>
    </source>
</evidence>
<keyword evidence="20" id="KW-0812">Transmembrane</keyword>
<comment type="cofactor">
    <cofactor evidence="1">
        <name>[4Fe-4S] cluster</name>
        <dbReference type="ChEBI" id="CHEBI:49883"/>
    </cofactor>
</comment>
<dbReference type="Gene3D" id="3.20.20.70">
    <property type="entry name" value="Aldolase class I"/>
    <property type="match status" value="1"/>
</dbReference>
<dbReference type="PROSITE" id="PS51918">
    <property type="entry name" value="RADICAL_SAM"/>
    <property type="match status" value="1"/>
</dbReference>
<keyword evidence="13" id="KW-0456">Lyase</keyword>
<evidence type="ECO:0000256" key="19">
    <source>
        <dbReference type="SAM" id="MobiDB-lite"/>
    </source>
</evidence>
<dbReference type="Gene3D" id="3.40.50.360">
    <property type="match status" value="1"/>
</dbReference>